<evidence type="ECO:0000256" key="1">
    <source>
        <dbReference type="SAM" id="MobiDB-lite"/>
    </source>
</evidence>
<evidence type="ECO:0000256" key="2">
    <source>
        <dbReference type="SAM" id="Phobius"/>
    </source>
</evidence>
<proteinExistence type="predicted"/>
<feature type="compositionally biased region" description="Low complexity" evidence="1">
    <location>
        <begin position="61"/>
        <end position="86"/>
    </location>
</feature>
<gene>
    <name evidence="3" type="ORF">VM95_31895</name>
</gene>
<feature type="compositionally biased region" description="Pro residues" evidence="1">
    <location>
        <begin position="87"/>
        <end position="98"/>
    </location>
</feature>
<feature type="transmembrane region" description="Helical" evidence="2">
    <location>
        <begin position="176"/>
        <end position="195"/>
    </location>
</feature>
<evidence type="ECO:0000313" key="4">
    <source>
        <dbReference type="Proteomes" id="UP000033699"/>
    </source>
</evidence>
<feature type="compositionally biased region" description="Pro residues" evidence="1">
    <location>
        <begin position="119"/>
        <end position="129"/>
    </location>
</feature>
<keyword evidence="2" id="KW-0472">Membrane</keyword>
<comment type="caution">
    <text evidence="3">The sequence shown here is derived from an EMBL/GenBank/DDBJ whole genome shotgun (WGS) entry which is preliminary data.</text>
</comment>
<feature type="region of interest" description="Disordered" evidence="1">
    <location>
        <begin position="197"/>
        <end position="261"/>
    </location>
</feature>
<sequence>MPDQHCPTCGAARATGCGCLPDPSLTETAVLPHLEGPPLVRPYVSQTPGQVVEEYPAEYRAGGPTTGPATGPTAAPAADPFATTVLPPLPPTAPPLQPGQPGQSNQHPGPDGYATTLLPPVPAPEPPPGEELGFFPFDNAPYEPEPGTEPDAPGGRAARRAAEQADRSPLARHKGLLAGVGALLVALTIGVAYAVTPSSDPDHRQAQPLPTTTLAPSPVDPPTTAAPTPSAQPTTEAPSPTATPTRKPSPTRTATPTPTHT</sequence>
<keyword evidence="2" id="KW-0812">Transmembrane</keyword>
<evidence type="ECO:0000313" key="3">
    <source>
        <dbReference type="EMBL" id="KJS58653.1"/>
    </source>
</evidence>
<dbReference type="Proteomes" id="UP000033699">
    <property type="component" value="Unassembled WGS sequence"/>
</dbReference>
<name>A0A0F2T628_STRR3</name>
<dbReference type="EMBL" id="JZKH01000098">
    <property type="protein sequence ID" value="KJS58653.1"/>
    <property type="molecule type" value="Genomic_DNA"/>
</dbReference>
<accession>A0A0F2T628</accession>
<feature type="region of interest" description="Disordered" evidence="1">
    <location>
        <begin position="59"/>
        <end position="171"/>
    </location>
</feature>
<organism evidence="3 4">
    <name type="scientific">Streptomyces rubellomurinus (strain ATCC 31215)</name>
    <dbReference type="NCBI Taxonomy" id="359131"/>
    <lineage>
        <taxon>Bacteria</taxon>
        <taxon>Bacillati</taxon>
        <taxon>Actinomycetota</taxon>
        <taxon>Actinomycetes</taxon>
        <taxon>Kitasatosporales</taxon>
        <taxon>Streptomycetaceae</taxon>
        <taxon>Streptomyces</taxon>
    </lineage>
</organism>
<dbReference type="AlphaFoldDB" id="A0A0F2T628"/>
<feature type="compositionally biased region" description="Low complexity" evidence="1">
    <location>
        <begin position="222"/>
        <end position="261"/>
    </location>
</feature>
<reference evidence="3 4" key="1">
    <citation type="submission" date="2015-02" db="EMBL/GenBank/DDBJ databases">
        <authorList>
            <person name="Ju K.-S."/>
            <person name="Doroghazi J.R."/>
            <person name="Metcalf W."/>
        </authorList>
    </citation>
    <scope>NUCLEOTIDE SEQUENCE [LARGE SCALE GENOMIC DNA]</scope>
    <source>
        <strain evidence="3 4">ATCC 31215</strain>
    </source>
</reference>
<keyword evidence="2" id="KW-1133">Transmembrane helix</keyword>
<dbReference type="PRINTS" id="PR01217">
    <property type="entry name" value="PRICHEXTENSN"/>
</dbReference>
<feature type="non-terminal residue" evidence="3">
    <location>
        <position position="261"/>
    </location>
</feature>
<protein>
    <submittedName>
        <fullName evidence="3">Uncharacterized protein</fullName>
    </submittedName>
</protein>
<keyword evidence="4" id="KW-1185">Reference proteome</keyword>